<dbReference type="Proteomes" id="UP000079169">
    <property type="component" value="Unplaced"/>
</dbReference>
<dbReference type="KEGG" id="dci:113470779"/>
<feature type="chain" id="PRO_5018302258" evidence="1">
    <location>
        <begin position="25"/>
        <end position="140"/>
    </location>
</feature>
<feature type="signal peptide" evidence="1">
    <location>
        <begin position="1"/>
        <end position="24"/>
    </location>
</feature>
<name>A0A3Q0JA28_DIACI</name>
<protein>
    <submittedName>
        <fullName evidence="3">Uncharacterized protein LOC113470779</fullName>
    </submittedName>
</protein>
<dbReference type="GeneID" id="113470779"/>
<evidence type="ECO:0000313" key="3">
    <source>
        <dbReference type="RefSeq" id="XP_026685276.1"/>
    </source>
</evidence>
<evidence type="ECO:0000313" key="2">
    <source>
        <dbReference type="Proteomes" id="UP000079169"/>
    </source>
</evidence>
<dbReference type="AlphaFoldDB" id="A0A3Q0JA28"/>
<organism evidence="2 3">
    <name type="scientific">Diaphorina citri</name>
    <name type="common">Asian citrus psyllid</name>
    <dbReference type="NCBI Taxonomy" id="121845"/>
    <lineage>
        <taxon>Eukaryota</taxon>
        <taxon>Metazoa</taxon>
        <taxon>Ecdysozoa</taxon>
        <taxon>Arthropoda</taxon>
        <taxon>Hexapoda</taxon>
        <taxon>Insecta</taxon>
        <taxon>Pterygota</taxon>
        <taxon>Neoptera</taxon>
        <taxon>Paraneoptera</taxon>
        <taxon>Hemiptera</taxon>
        <taxon>Sternorrhyncha</taxon>
        <taxon>Psylloidea</taxon>
        <taxon>Psyllidae</taxon>
        <taxon>Diaphorininae</taxon>
        <taxon>Diaphorina</taxon>
    </lineage>
</organism>
<accession>A0A3Q0JA28</accession>
<dbReference type="RefSeq" id="XP_026685276.1">
    <property type="nucleotide sequence ID" value="XM_026829475.1"/>
</dbReference>
<keyword evidence="1" id="KW-0732">Signal</keyword>
<keyword evidence="2" id="KW-1185">Reference proteome</keyword>
<evidence type="ECO:0000256" key="1">
    <source>
        <dbReference type="SAM" id="SignalP"/>
    </source>
</evidence>
<gene>
    <name evidence="3" type="primary">LOC113470779</name>
</gene>
<proteinExistence type="predicted"/>
<dbReference type="PaxDb" id="121845-A0A3Q0JA28"/>
<sequence length="140" mass="15988">MGQSVLRTFFNLVLIGILPLSAKCEGPNVQWWEYKERDGLDYGQFTRVDICGGNKARCLETIKSAVSNALRNNTQGDEIQANCEKDDSITDNMFTQVCWLRQKSYDVNQAAKITVYEVQFFVRKGNGTMYGRESYPYGFI</sequence>
<reference evidence="3" key="1">
    <citation type="submission" date="2025-08" db="UniProtKB">
        <authorList>
            <consortium name="RefSeq"/>
        </authorList>
    </citation>
    <scope>IDENTIFICATION</scope>
</reference>